<name>A0AAE3M8F7_9BACT</name>
<evidence type="ECO:0000313" key="3">
    <source>
        <dbReference type="Proteomes" id="UP001209229"/>
    </source>
</evidence>
<proteinExistence type="predicted"/>
<comment type="caution">
    <text evidence="2">The sequence shown here is derived from an EMBL/GenBank/DDBJ whole genome shotgun (WGS) entry which is preliminary data.</text>
</comment>
<keyword evidence="1" id="KW-0812">Transmembrane</keyword>
<dbReference type="Proteomes" id="UP001209229">
    <property type="component" value="Unassembled WGS sequence"/>
</dbReference>
<keyword evidence="1" id="KW-1133">Transmembrane helix</keyword>
<organism evidence="2 3">
    <name type="scientific">Plebeiibacterium sediminum</name>
    <dbReference type="NCBI Taxonomy" id="2992112"/>
    <lineage>
        <taxon>Bacteria</taxon>
        <taxon>Pseudomonadati</taxon>
        <taxon>Bacteroidota</taxon>
        <taxon>Bacteroidia</taxon>
        <taxon>Marinilabiliales</taxon>
        <taxon>Marinilabiliaceae</taxon>
        <taxon>Plebeiibacterium</taxon>
    </lineage>
</organism>
<dbReference type="RefSeq" id="WP_301192721.1">
    <property type="nucleotide sequence ID" value="NZ_JAPDPJ010000085.1"/>
</dbReference>
<feature type="transmembrane region" description="Helical" evidence="1">
    <location>
        <begin position="24"/>
        <end position="44"/>
    </location>
</feature>
<gene>
    <name evidence="2" type="ORF">OM075_22045</name>
</gene>
<keyword evidence="3" id="KW-1185">Reference proteome</keyword>
<accession>A0AAE3M8F7</accession>
<reference evidence="2" key="1">
    <citation type="submission" date="2022-10" db="EMBL/GenBank/DDBJ databases">
        <authorList>
            <person name="Yu W.X."/>
        </authorList>
    </citation>
    <scope>NUCLEOTIDE SEQUENCE</scope>
    <source>
        <strain evidence="2">AAT</strain>
    </source>
</reference>
<sequence length="184" mass="21205">MNNKTNIHFDGICIYLHSQVGSALIGKIILIIMNLIAWSAYIFGMTQVPGEELKSFVIPFIIIFIILVFIVGRFTCWNLWGEEFVRINTKSLSYSRSYGFISTTEKVIKLNTLSVSYEKVRFFNDVEHGRLLFFDYDELNNPIEIFQTTVLISKPKIDEVLDTLHDLFEAEKSDVSEVCPFSLN</sequence>
<keyword evidence="1" id="KW-0472">Membrane</keyword>
<dbReference type="AlphaFoldDB" id="A0AAE3M8F7"/>
<evidence type="ECO:0000256" key="1">
    <source>
        <dbReference type="SAM" id="Phobius"/>
    </source>
</evidence>
<dbReference type="EMBL" id="JAPDPJ010000085">
    <property type="protein sequence ID" value="MCW3789164.1"/>
    <property type="molecule type" value="Genomic_DNA"/>
</dbReference>
<evidence type="ECO:0000313" key="2">
    <source>
        <dbReference type="EMBL" id="MCW3789164.1"/>
    </source>
</evidence>
<protein>
    <submittedName>
        <fullName evidence="2">Uncharacterized protein</fullName>
    </submittedName>
</protein>
<feature type="transmembrane region" description="Helical" evidence="1">
    <location>
        <begin position="56"/>
        <end position="80"/>
    </location>
</feature>